<dbReference type="PANTHER" id="PTHR31920:SF135">
    <property type="entry name" value="B3 DOMAIN-CONTAINING PROTEIN OS03G0621600-RELATED"/>
    <property type="match status" value="1"/>
</dbReference>
<evidence type="ECO:0000256" key="1">
    <source>
        <dbReference type="ARBA" id="ARBA00004123"/>
    </source>
</evidence>
<dbReference type="EMBL" id="JAIWQS010000003">
    <property type="protein sequence ID" value="KAJ8770815.1"/>
    <property type="molecule type" value="Genomic_DNA"/>
</dbReference>
<sequence>MVRLDRSVSLPVEFFKVYLSCFSSGQLILPPSFAALLNGEIPKRATIRDHSGKVWNVMLEMLERNLIITHGWEDIARHHSLEDADFLVFKYNGSSHFDVELYGKNGLKKAKDPKNSFPIDPMKIETGREAELTCNGPVTRSKRKFTEMAAERTRLPGYSGGSQSESSRAIVVKCGEKVAEAAPSYEPLCPYFETTLKTRYPSSIAVPKNLVEAFGIQNQKQMFLCDENSRLWLVKVASRKDGRLHLYSGWLDFCKANNVRKGDRCRFEYICSKGSEGGLSNLMQVDIIHKKD</sequence>
<organism evidence="7 8">
    <name type="scientific">Erythroxylum novogranatense</name>
    <dbReference type="NCBI Taxonomy" id="1862640"/>
    <lineage>
        <taxon>Eukaryota</taxon>
        <taxon>Viridiplantae</taxon>
        <taxon>Streptophyta</taxon>
        <taxon>Embryophyta</taxon>
        <taxon>Tracheophyta</taxon>
        <taxon>Spermatophyta</taxon>
        <taxon>Magnoliopsida</taxon>
        <taxon>eudicotyledons</taxon>
        <taxon>Gunneridae</taxon>
        <taxon>Pentapetalae</taxon>
        <taxon>rosids</taxon>
        <taxon>fabids</taxon>
        <taxon>Malpighiales</taxon>
        <taxon>Erythroxylaceae</taxon>
        <taxon>Erythroxylum</taxon>
    </lineage>
</organism>
<dbReference type="GO" id="GO:0003677">
    <property type="term" value="F:DNA binding"/>
    <property type="evidence" value="ECO:0007669"/>
    <property type="project" value="UniProtKB-KW"/>
</dbReference>
<keyword evidence="3" id="KW-0238">DNA-binding</keyword>
<dbReference type="SMART" id="SM01019">
    <property type="entry name" value="B3"/>
    <property type="match status" value="2"/>
</dbReference>
<comment type="caution">
    <text evidence="7">The sequence shown here is derived from an EMBL/GenBank/DDBJ whole genome shotgun (WGS) entry which is preliminary data.</text>
</comment>
<comment type="subcellular location">
    <subcellularLocation>
        <location evidence="1">Nucleus</location>
    </subcellularLocation>
</comment>
<dbReference type="InterPro" id="IPR003340">
    <property type="entry name" value="B3_DNA-bd"/>
</dbReference>
<feature type="domain" description="TF-B3" evidence="6">
    <location>
        <begin position="12"/>
        <end position="105"/>
    </location>
</feature>
<dbReference type="SUPFAM" id="SSF101936">
    <property type="entry name" value="DNA-binding pseudobarrel domain"/>
    <property type="match status" value="2"/>
</dbReference>
<evidence type="ECO:0000256" key="2">
    <source>
        <dbReference type="ARBA" id="ARBA00023015"/>
    </source>
</evidence>
<feature type="domain" description="TF-B3" evidence="6">
    <location>
        <begin position="189"/>
        <end position="286"/>
    </location>
</feature>
<dbReference type="Pfam" id="PF02362">
    <property type="entry name" value="B3"/>
    <property type="match status" value="2"/>
</dbReference>
<reference evidence="7 8" key="1">
    <citation type="submission" date="2021-09" db="EMBL/GenBank/DDBJ databases">
        <title>Genomic insights and catalytic innovation underlie evolution of tropane alkaloids biosynthesis.</title>
        <authorList>
            <person name="Wang Y.-J."/>
            <person name="Tian T."/>
            <person name="Huang J.-P."/>
            <person name="Huang S.-X."/>
        </authorList>
    </citation>
    <scope>NUCLEOTIDE SEQUENCE [LARGE SCALE GENOMIC DNA]</scope>
    <source>
        <strain evidence="7">KIB-2018</strain>
        <tissue evidence="7">Leaf</tissue>
    </source>
</reference>
<keyword evidence="2" id="KW-0805">Transcription regulation</keyword>
<protein>
    <recommendedName>
        <fullName evidence="6">TF-B3 domain-containing protein</fullName>
    </recommendedName>
</protein>
<evidence type="ECO:0000256" key="3">
    <source>
        <dbReference type="ARBA" id="ARBA00023125"/>
    </source>
</evidence>
<evidence type="ECO:0000259" key="6">
    <source>
        <dbReference type="PROSITE" id="PS50863"/>
    </source>
</evidence>
<keyword evidence="5" id="KW-0539">Nucleus</keyword>
<dbReference type="Gene3D" id="2.40.330.10">
    <property type="entry name" value="DNA-binding pseudobarrel domain"/>
    <property type="match status" value="2"/>
</dbReference>
<keyword evidence="8" id="KW-1185">Reference proteome</keyword>
<evidence type="ECO:0000313" key="8">
    <source>
        <dbReference type="Proteomes" id="UP001159364"/>
    </source>
</evidence>
<dbReference type="PROSITE" id="PS50863">
    <property type="entry name" value="B3"/>
    <property type="match status" value="2"/>
</dbReference>
<proteinExistence type="predicted"/>
<dbReference type="Proteomes" id="UP001159364">
    <property type="component" value="Linkage Group LG03"/>
</dbReference>
<evidence type="ECO:0000313" key="7">
    <source>
        <dbReference type="EMBL" id="KAJ8770815.1"/>
    </source>
</evidence>
<accession>A0AAV8TV60</accession>
<dbReference type="InterPro" id="IPR015300">
    <property type="entry name" value="DNA-bd_pseudobarrel_sf"/>
</dbReference>
<keyword evidence="4" id="KW-0804">Transcription</keyword>
<gene>
    <name evidence="7" type="ORF">K2173_021462</name>
</gene>
<dbReference type="AlphaFoldDB" id="A0AAV8TV60"/>
<name>A0AAV8TV60_9ROSI</name>
<dbReference type="InterPro" id="IPR050655">
    <property type="entry name" value="Plant_B3_domain"/>
</dbReference>
<dbReference type="PANTHER" id="PTHR31920">
    <property type="entry name" value="B3 DOMAIN-CONTAINING"/>
    <property type="match status" value="1"/>
</dbReference>
<evidence type="ECO:0000256" key="4">
    <source>
        <dbReference type="ARBA" id="ARBA00023163"/>
    </source>
</evidence>
<dbReference type="CDD" id="cd10017">
    <property type="entry name" value="B3_DNA"/>
    <property type="match status" value="2"/>
</dbReference>
<evidence type="ECO:0000256" key="5">
    <source>
        <dbReference type="ARBA" id="ARBA00023242"/>
    </source>
</evidence>
<dbReference type="GO" id="GO:0005634">
    <property type="term" value="C:nucleus"/>
    <property type="evidence" value="ECO:0007669"/>
    <property type="project" value="UniProtKB-SubCell"/>
</dbReference>